<gene>
    <name evidence="1" type="ORF">A0H76_1565</name>
</gene>
<accession>A0A1X0Q5R5</accession>
<dbReference type="VEuPathDB" id="MicrosporidiaDB:A0H76_1565"/>
<reference evidence="1 2" key="1">
    <citation type="journal article" date="2017" name="Environ. Microbiol.">
        <title>Decay of the glycolytic pathway and adaptation to intranuclear parasitism within Enterocytozoonidae microsporidia.</title>
        <authorList>
            <person name="Wiredu Boakye D."/>
            <person name="Jaroenlak P."/>
            <person name="Prachumwat A."/>
            <person name="Williams T.A."/>
            <person name="Bateman K.S."/>
            <person name="Itsathitphaisarn O."/>
            <person name="Sritunyalucksana K."/>
            <person name="Paszkiewicz K.H."/>
            <person name="Moore K.A."/>
            <person name="Stentiford G.D."/>
            <person name="Williams B.A."/>
        </authorList>
    </citation>
    <scope>NUCLEOTIDE SEQUENCE [LARGE SCALE GENOMIC DNA]</scope>
    <source>
        <strain evidence="2">canceri</strain>
    </source>
</reference>
<comment type="caution">
    <text evidence="1">The sequence shown here is derived from an EMBL/GenBank/DDBJ whole genome shotgun (WGS) entry which is preliminary data.</text>
</comment>
<evidence type="ECO:0000313" key="2">
    <source>
        <dbReference type="Proteomes" id="UP000192501"/>
    </source>
</evidence>
<dbReference type="VEuPathDB" id="MicrosporidiaDB:HERIO_1856"/>
<dbReference type="EMBL" id="LTAI01001971">
    <property type="protein sequence ID" value="ORD93152.1"/>
    <property type="molecule type" value="Genomic_DNA"/>
</dbReference>
<dbReference type="AlphaFoldDB" id="A0A1X0Q5R5"/>
<dbReference type="Proteomes" id="UP000192501">
    <property type="component" value="Unassembled WGS sequence"/>
</dbReference>
<organism evidence="1 2">
    <name type="scientific">Hepatospora eriocheir</name>
    <dbReference type="NCBI Taxonomy" id="1081669"/>
    <lineage>
        <taxon>Eukaryota</taxon>
        <taxon>Fungi</taxon>
        <taxon>Fungi incertae sedis</taxon>
        <taxon>Microsporidia</taxon>
        <taxon>Hepatosporidae</taxon>
        <taxon>Hepatospora</taxon>
    </lineage>
</organism>
<sequence length="64" mass="7533">MKDNLYEEQKTLILNTSTGIKVLLFDSDDTKKAINNIISYYEFLEHDYFYFTYTVVAKKIAIPT</sequence>
<evidence type="ECO:0000313" key="1">
    <source>
        <dbReference type="EMBL" id="ORD93152.1"/>
    </source>
</evidence>
<name>A0A1X0Q5R5_9MICR</name>
<protein>
    <submittedName>
        <fullName evidence="1">Uncharacterized protein</fullName>
    </submittedName>
</protein>
<proteinExistence type="predicted"/>